<evidence type="ECO:0000256" key="5">
    <source>
        <dbReference type="ARBA" id="ARBA00022777"/>
    </source>
</evidence>
<feature type="binding site" evidence="11">
    <location>
        <position position="41"/>
    </location>
    <ligand>
        <name>ATP</name>
        <dbReference type="ChEBI" id="CHEBI:30616"/>
    </ligand>
</feature>
<evidence type="ECO:0000313" key="22">
    <source>
        <dbReference type="EMBL" id="CAL6097695.1"/>
    </source>
</evidence>
<keyword evidence="23" id="KW-1185">Reference proteome</keyword>
<dbReference type="PROSITE" id="PS00108">
    <property type="entry name" value="PROTEIN_KINASE_ST"/>
    <property type="match status" value="1"/>
</dbReference>
<keyword evidence="10" id="KW-0479">Metal-binding</keyword>
<dbReference type="InterPro" id="IPR051131">
    <property type="entry name" value="NEK_Ser/Thr_kinase_NIMA"/>
</dbReference>
<keyword evidence="6 11" id="KW-0067">ATP-binding</keyword>
<evidence type="ECO:0000256" key="8">
    <source>
        <dbReference type="ARBA" id="ARBA00048679"/>
    </source>
</evidence>
<sequence>MDNGVSDVNKDYIFLQLIGQGSFGKVHKVQSRKNSGVYACKEIDYSTMKEKEKELLVHEVNTMKDMNHENVVKYVDRYLDKSRGKLFMIMEYCENGDLAKYIKRHKNERRYISEDKIWSVICQLLSVMDYCHNHARPNQKIIHRDIKPGNVFLTKDGSLKVGDFGLCRLIDDDEHAKTNVGTPLYMAPEILQKQSYTEKADIWSLGCVFYELAALQPPYVATNLESLKVKVKTGLRPVLPVQYSQDLKDLIDSMLSMSPSNRPDASKMLQLQRVQEIAGRLTPQMAPVQQLPQRTESVDEIIERLNQKEIELQVRQKKLERAQMEIKRKEGRPGYYM</sequence>
<reference evidence="15" key="1">
    <citation type="submission" date="2023-06" db="EMBL/GenBank/DDBJ databases">
        <authorList>
            <person name="Kurt Z."/>
        </authorList>
    </citation>
    <scope>NUCLEOTIDE SEQUENCE</scope>
</reference>
<dbReference type="AlphaFoldDB" id="A0AA86UDR8"/>
<evidence type="ECO:0000256" key="9">
    <source>
        <dbReference type="PIRSR" id="PIRSR000615-1"/>
    </source>
</evidence>
<evidence type="ECO:0000256" key="1">
    <source>
        <dbReference type="ARBA" id="ARBA00012513"/>
    </source>
</evidence>
<evidence type="ECO:0000256" key="7">
    <source>
        <dbReference type="ARBA" id="ARBA00047899"/>
    </source>
</evidence>
<evidence type="ECO:0000313" key="15">
    <source>
        <dbReference type="EMBL" id="CAI9937603.1"/>
    </source>
</evidence>
<dbReference type="PROSITE" id="PS00107">
    <property type="entry name" value="PROTEIN_KINASE_ATP"/>
    <property type="match status" value="1"/>
</dbReference>
<keyword evidence="2 12" id="KW-0723">Serine/threonine-protein kinase</keyword>
<dbReference type="InterPro" id="IPR000719">
    <property type="entry name" value="Prot_kinase_dom"/>
</dbReference>
<evidence type="ECO:0000313" key="18">
    <source>
        <dbReference type="EMBL" id="CAI9969137.1"/>
    </source>
</evidence>
<evidence type="ECO:0000313" key="17">
    <source>
        <dbReference type="EMBL" id="CAI9958870.1"/>
    </source>
</evidence>
<evidence type="ECO:0000256" key="13">
    <source>
        <dbReference type="SAM" id="Coils"/>
    </source>
</evidence>
<feature type="domain" description="Protein kinase" evidence="14">
    <location>
        <begin position="12"/>
        <end position="274"/>
    </location>
</feature>
<dbReference type="Pfam" id="PF00069">
    <property type="entry name" value="Pkinase"/>
    <property type="match status" value="1"/>
</dbReference>
<evidence type="ECO:0000256" key="3">
    <source>
        <dbReference type="ARBA" id="ARBA00022679"/>
    </source>
</evidence>
<dbReference type="CDD" id="cd08217">
    <property type="entry name" value="STKc_Nek2"/>
    <property type="match status" value="1"/>
</dbReference>
<evidence type="ECO:0000313" key="20">
    <source>
        <dbReference type="EMBL" id="CAL6045522.1"/>
    </source>
</evidence>
<protein>
    <recommendedName>
        <fullName evidence="1">non-specific serine/threonine protein kinase</fullName>
        <ecNumber evidence="1">2.7.11.1</ecNumber>
    </recommendedName>
</protein>
<accession>A0AA86UDR8</accession>
<dbReference type="InterPro" id="IPR011009">
    <property type="entry name" value="Kinase-like_dom_sf"/>
</dbReference>
<dbReference type="PIRSF" id="PIRSF000615">
    <property type="entry name" value="TyrPK_CSF1-R"/>
    <property type="match status" value="1"/>
</dbReference>
<evidence type="ECO:0000259" key="14">
    <source>
        <dbReference type="PROSITE" id="PS50011"/>
    </source>
</evidence>
<evidence type="ECO:0000256" key="2">
    <source>
        <dbReference type="ARBA" id="ARBA00022527"/>
    </source>
</evidence>
<dbReference type="EMBL" id="CAXDID020000110">
    <property type="protein sequence ID" value="CAL6029492.1"/>
    <property type="molecule type" value="Genomic_DNA"/>
</dbReference>
<dbReference type="Proteomes" id="UP001642409">
    <property type="component" value="Unassembled WGS sequence"/>
</dbReference>
<dbReference type="Gene3D" id="3.30.200.20">
    <property type="entry name" value="Phosphorylase Kinase, domain 1"/>
    <property type="match status" value="1"/>
</dbReference>
<proteinExistence type="inferred from homology"/>
<feature type="binding site" evidence="10">
    <location>
        <position position="150"/>
    </location>
    <ligand>
        <name>Mg(2+)</name>
        <dbReference type="ChEBI" id="CHEBI:18420"/>
    </ligand>
</feature>
<keyword evidence="10" id="KW-0460">Magnesium</keyword>
<dbReference type="EMBL" id="CATOUU010001054">
    <property type="protein sequence ID" value="CAI9969137.1"/>
    <property type="molecule type" value="Genomic_DNA"/>
</dbReference>
<comment type="catalytic activity">
    <reaction evidence="8">
        <text>L-seryl-[protein] + ATP = O-phospho-L-seryl-[protein] + ADP + H(+)</text>
        <dbReference type="Rhea" id="RHEA:17989"/>
        <dbReference type="Rhea" id="RHEA-COMP:9863"/>
        <dbReference type="Rhea" id="RHEA-COMP:11604"/>
        <dbReference type="ChEBI" id="CHEBI:15378"/>
        <dbReference type="ChEBI" id="CHEBI:29999"/>
        <dbReference type="ChEBI" id="CHEBI:30616"/>
        <dbReference type="ChEBI" id="CHEBI:83421"/>
        <dbReference type="ChEBI" id="CHEBI:456216"/>
        <dbReference type="EC" id="2.7.11.1"/>
    </reaction>
</comment>
<dbReference type="PANTHER" id="PTHR44899:SF10">
    <property type="entry name" value="NIMA-RELATED KINASE 2"/>
    <property type="match status" value="1"/>
</dbReference>
<dbReference type="SMART" id="SM00220">
    <property type="entry name" value="S_TKc"/>
    <property type="match status" value="1"/>
</dbReference>
<reference evidence="19 23" key="2">
    <citation type="submission" date="2024-07" db="EMBL/GenBank/DDBJ databases">
        <authorList>
            <person name="Akdeniz Z."/>
        </authorList>
    </citation>
    <scope>NUCLEOTIDE SEQUENCE [LARGE SCALE GENOMIC DNA]</scope>
</reference>
<evidence type="ECO:0000313" key="21">
    <source>
        <dbReference type="EMBL" id="CAL6050590.1"/>
    </source>
</evidence>
<evidence type="ECO:0000313" key="19">
    <source>
        <dbReference type="EMBL" id="CAL6029492.1"/>
    </source>
</evidence>
<keyword evidence="13" id="KW-0175">Coiled coil</keyword>
<dbReference type="SUPFAM" id="SSF56112">
    <property type="entry name" value="Protein kinase-like (PK-like)"/>
    <property type="match status" value="1"/>
</dbReference>
<comment type="caution">
    <text evidence="15">The sequence shown here is derived from an EMBL/GenBank/DDBJ whole genome shotgun (WGS) entry which is preliminary data.</text>
</comment>
<dbReference type="EMBL" id="CATOUU010000647">
    <property type="protein sequence ID" value="CAI9937603.1"/>
    <property type="molecule type" value="Genomic_DNA"/>
</dbReference>
<keyword evidence="3" id="KW-0808">Transferase</keyword>
<organism evidence="15">
    <name type="scientific">Hexamita inflata</name>
    <dbReference type="NCBI Taxonomy" id="28002"/>
    <lineage>
        <taxon>Eukaryota</taxon>
        <taxon>Metamonada</taxon>
        <taxon>Diplomonadida</taxon>
        <taxon>Hexamitidae</taxon>
        <taxon>Hexamitinae</taxon>
        <taxon>Hexamita</taxon>
    </lineage>
</organism>
<dbReference type="EC" id="2.7.11.1" evidence="1"/>
<evidence type="ECO:0000256" key="4">
    <source>
        <dbReference type="ARBA" id="ARBA00022741"/>
    </source>
</evidence>
<dbReference type="PROSITE" id="PS50011">
    <property type="entry name" value="PROTEIN_KINASE_DOM"/>
    <property type="match status" value="1"/>
</dbReference>
<evidence type="ECO:0000256" key="6">
    <source>
        <dbReference type="ARBA" id="ARBA00022840"/>
    </source>
</evidence>
<dbReference type="InterPro" id="IPR017441">
    <property type="entry name" value="Protein_kinase_ATP_BS"/>
</dbReference>
<keyword evidence="4 11" id="KW-0547">Nucleotide-binding</keyword>
<keyword evidence="5 19" id="KW-0418">Kinase</keyword>
<feature type="active site" description="Proton acceptor" evidence="9">
    <location>
        <position position="145"/>
    </location>
</feature>
<comment type="catalytic activity">
    <reaction evidence="7">
        <text>L-threonyl-[protein] + ATP = O-phospho-L-threonyl-[protein] + ADP + H(+)</text>
        <dbReference type="Rhea" id="RHEA:46608"/>
        <dbReference type="Rhea" id="RHEA-COMP:11060"/>
        <dbReference type="Rhea" id="RHEA-COMP:11605"/>
        <dbReference type="ChEBI" id="CHEBI:15378"/>
        <dbReference type="ChEBI" id="CHEBI:30013"/>
        <dbReference type="ChEBI" id="CHEBI:30616"/>
        <dbReference type="ChEBI" id="CHEBI:61977"/>
        <dbReference type="ChEBI" id="CHEBI:456216"/>
        <dbReference type="EC" id="2.7.11.1"/>
    </reaction>
</comment>
<dbReference type="GO" id="GO:0004674">
    <property type="term" value="F:protein serine/threonine kinase activity"/>
    <property type="evidence" value="ECO:0007669"/>
    <property type="project" value="UniProtKB-KW"/>
</dbReference>
<dbReference type="EMBL" id="CAXDID020000185">
    <property type="protein sequence ID" value="CAL6050590.1"/>
    <property type="molecule type" value="Genomic_DNA"/>
</dbReference>
<name>A0AA86UDR8_9EUKA</name>
<dbReference type="EMBL" id="CATOUU010000793">
    <property type="protein sequence ID" value="CAI9949080.1"/>
    <property type="molecule type" value="Genomic_DNA"/>
</dbReference>
<feature type="binding site" evidence="10">
    <location>
        <position position="163"/>
    </location>
    <ligand>
        <name>Mg(2+)</name>
        <dbReference type="ChEBI" id="CHEBI:18420"/>
    </ligand>
</feature>
<evidence type="ECO:0000256" key="12">
    <source>
        <dbReference type="RuleBase" id="RU000304"/>
    </source>
</evidence>
<evidence type="ECO:0000313" key="16">
    <source>
        <dbReference type="EMBL" id="CAI9949080.1"/>
    </source>
</evidence>
<gene>
    <name evidence="15" type="ORF">HINF_LOCUS25248</name>
    <name evidence="19" type="ORF">HINF_LOCUS32369</name>
    <name evidence="16" type="ORF">HINF_LOCUS36725</name>
    <name evidence="20" type="ORF">HINF_LOCUS41110</name>
    <name evidence="21" type="ORF">HINF_LOCUS43960</name>
    <name evidence="17" type="ORF">HINF_LOCUS46515</name>
    <name evidence="18" type="ORF">HINF_LOCUS56782</name>
    <name evidence="22" type="ORF">HINF_LOCUS69245</name>
</gene>
<evidence type="ECO:0000313" key="23">
    <source>
        <dbReference type="Proteomes" id="UP001642409"/>
    </source>
</evidence>
<comment type="similarity">
    <text evidence="12">Belongs to the protein kinase superfamily.</text>
</comment>
<evidence type="ECO:0000256" key="10">
    <source>
        <dbReference type="PIRSR" id="PIRSR000615-3"/>
    </source>
</evidence>
<dbReference type="EMBL" id="CAXDID020000164">
    <property type="protein sequence ID" value="CAL6045522.1"/>
    <property type="molecule type" value="Genomic_DNA"/>
</dbReference>
<feature type="coiled-coil region" evidence="13">
    <location>
        <begin position="302"/>
        <end position="332"/>
    </location>
</feature>
<dbReference type="EMBL" id="CAXDID020000502">
    <property type="protein sequence ID" value="CAL6097695.1"/>
    <property type="molecule type" value="Genomic_DNA"/>
</dbReference>
<dbReference type="Gene3D" id="1.10.510.10">
    <property type="entry name" value="Transferase(Phosphotransferase) domain 1"/>
    <property type="match status" value="1"/>
</dbReference>
<dbReference type="InterPro" id="IPR008271">
    <property type="entry name" value="Ser/Thr_kinase_AS"/>
</dbReference>
<dbReference type="PANTHER" id="PTHR44899">
    <property type="entry name" value="CAMK FAMILY PROTEIN KINASE"/>
    <property type="match status" value="1"/>
</dbReference>
<evidence type="ECO:0000256" key="11">
    <source>
        <dbReference type="PROSITE-ProRule" id="PRU10141"/>
    </source>
</evidence>
<dbReference type="GO" id="GO:0046872">
    <property type="term" value="F:metal ion binding"/>
    <property type="evidence" value="ECO:0007669"/>
    <property type="project" value="UniProtKB-KW"/>
</dbReference>
<dbReference type="GO" id="GO:0005524">
    <property type="term" value="F:ATP binding"/>
    <property type="evidence" value="ECO:0007669"/>
    <property type="project" value="UniProtKB-UniRule"/>
</dbReference>
<dbReference type="EMBL" id="CATOUU010000910">
    <property type="protein sequence ID" value="CAI9958870.1"/>
    <property type="molecule type" value="Genomic_DNA"/>
</dbReference>